<dbReference type="InterPro" id="IPR036465">
    <property type="entry name" value="vWFA_dom_sf"/>
</dbReference>
<evidence type="ECO:0000256" key="1">
    <source>
        <dbReference type="SAM" id="MobiDB-lite"/>
    </source>
</evidence>
<feature type="region of interest" description="Disordered" evidence="1">
    <location>
        <begin position="252"/>
        <end position="279"/>
    </location>
</feature>
<dbReference type="SUPFAM" id="SSF53300">
    <property type="entry name" value="vWA-like"/>
    <property type="match status" value="1"/>
</dbReference>
<dbReference type="EMBL" id="WMFL01000083">
    <property type="protein sequence ID" value="NJI03309.1"/>
    <property type="molecule type" value="Genomic_DNA"/>
</dbReference>
<dbReference type="SMART" id="SM00327">
    <property type="entry name" value="VWA"/>
    <property type="match status" value="1"/>
</dbReference>
<feature type="compositionally biased region" description="Basic and acidic residues" evidence="1">
    <location>
        <begin position="317"/>
        <end position="327"/>
    </location>
</feature>
<accession>A0AAW9YXQ1</accession>
<feature type="region of interest" description="Disordered" evidence="1">
    <location>
        <begin position="291"/>
        <end position="334"/>
    </location>
</feature>
<reference evidence="3" key="1">
    <citation type="submission" date="2019-11" db="EMBL/GenBank/DDBJ databases">
        <title>Whole genome comparisons of Staphylococcus agnetis isolates from cattle and chickens.</title>
        <authorList>
            <person name="Rhoads D."/>
            <person name="Shwani A."/>
            <person name="Adkins P."/>
            <person name="Calcutt M."/>
            <person name="Middleton J."/>
        </authorList>
    </citation>
    <scope>NUCLEOTIDE SEQUENCE</scope>
    <source>
        <strain evidence="3">1387</strain>
    </source>
</reference>
<comment type="caution">
    <text evidence="3">The sequence shown here is derived from an EMBL/GenBank/DDBJ whole genome shotgun (WGS) entry which is preliminary data.</text>
</comment>
<name>A0AAW9YXQ1_9STAP</name>
<feature type="domain" description="VWFA" evidence="2">
    <location>
        <begin position="436"/>
        <end position="620"/>
    </location>
</feature>
<feature type="compositionally biased region" description="Polar residues" evidence="1">
    <location>
        <begin position="252"/>
        <end position="262"/>
    </location>
</feature>
<sequence>MSDRFILFNDEQLDAMKVMMLQDLSRLLLKNPETQVKIHKFPYYDAIDNTVICSSFWAHRPEHIEKTGLKTDVLLATYSYFNMAPHIVNAVLQNDEAFQHPKFYRQLFKLIEEMRMLHLIENERPSASKMIQVRRQIRQQYCQTQIKVYRTKTLYSDLLFLNLEYALLTENFYDIPYIHDDLTSILQHMYHYLPDFFNLQTSEDSLLLTQRIMFQIDDWLTEDILNEYYHIPRRVYESIGHLSLDDIRRMDASQTDGQTQESDCVDTESIEMKSSDSETAGGAYLEMELHEGQNSEVLNESDTAREGDSTDDMTNMEAKKGHGSKDSIDDEEGGELHGRHPLLALSGINQYVDIKWNRPEIQPEHMIAYAKVQQSVQYETRDLIQIIKKTIDREYQDQRNDLTKGRLQKNLINWFVDDQYKVFFKKADMSQSFDATFTLLIDASASMHDKMDETIKGVVLFHETLKTLNVRHEILAFNEDAFDADETYQPNIIDEIIQYHQSIYHSEAPRIMSLTPQDDNRDGVAIRIASQRLLTRAENQKFLIVFSDGEPSAFNYSQDGILDTYEAVEQSRKLGIEIFNVFLSQNPITESTEQTIHNIYGAYAIFVEGVENLPSLLSPLLKKLLLKSF</sequence>
<gene>
    <name evidence="3" type="ORF">GLV84_10765</name>
</gene>
<dbReference type="PANTHER" id="PTHR41248">
    <property type="entry name" value="NORD PROTEIN"/>
    <property type="match status" value="1"/>
</dbReference>
<proteinExistence type="predicted"/>
<dbReference type="Pfam" id="PF11775">
    <property type="entry name" value="CobT_C"/>
    <property type="match status" value="1"/>
</dbReference>
<dbReference type="CDD" id="cd01454">
    <property type="entry name" value="vWA_norD_type"/>
    <property type="match status" value="1"/>
</dbReference>
<evidence type="ECO:0000313" key="3">
    <source>
        <dbReference type="EMBL" id="NJI03309.1"/>
    </source>
</evidence>
<dbReference type="InterPro" id="IPR002035">
    <property type="entry name" value="VWF_A"/>
</dbReference>
<dbReference type="PROSITE" id="PS50234">
    <property type="entry name" value="VWFA"/>
    <property type="match status" value="1"/>
</dbReference>
<organism evidence="3 4">
    <name type="scientific">Staphylococcus agnetis</name>
    <dbReference type="NCBI Taxonomy" id="985762"/>
    <lineage>
        <taxon>Bacteria</taxon>
        <taxon>Bacillati</taxon>
        <taxon>Bacillota</taxon>
        <taxon>Bacilli</taxon>
        <taxon>Bacillales</taxon>
        <taxon>Staphylococcaceae</taxon>
        <taxon>Staphylococcus</taxon>
    </lineage>
</organism>
<dbReference type="AlphaFoldDB" id="A0AAW9YXQ1"/>
<dbReference type="PANTHER" id="PTHR41248:SF1">
    <property type="entry name" value="NORD PROTEIN"/>
    <property type="match status" value="1"/>
</dbReference>
<dbReference type="InterPro" id="IPR051928">
    <property type="entry name" value="NorD/CobT"/>
</dbReference>
<dbReference type="InterPro" id="IPR025861">
    <property type="entry name" value="CobT_VWA_dom"/>
</dbReference>
<dbReference type="Proteomes" id="UP000646308">
    <property type="component" value="Unassembled WGS sequence"/>
</dbReference>
<dbReference type="RefSeq" id="WP_167697143.1">
    <property type="nucleotide sequence ID" value="NZ_WMFL01000083.1"/>
</dbReference>
<evidence type="ECO:0000259" key="2">
    <source>
        <dbReference type="PROSITE" id="PS50234"/>
    </source>
</evidence>
<evidence type="ECO:0000313" key="4">
    <source>
        <dbReference type="Proteomes" id="UP000646308"/>
    </source>
</evidence>
<protein>
    <submittedName>
        <fullName evidence="3">VWA domain-containing protein</fullName>
    </submittedName>
</protein>
<dbReference type="Gene3D" id="3.40.50.410">
    <property type="entry name" value="von Willebrand factor, type A domain"/>
    <property type="match status" value="1"/>
</dbReference>